<reference evidence="3" key="2">
    <citation type="submission" date="2023-06" db="EMBL/GenBank/DDBJ databases">
        <authorList>
            <consortium name="Lawrence Berkeley National Laboratory"/>
            <person name="Haridas S."/>
            <person name="Hensen N."/>
            <person name="Bonometti L."/>
            <person name="Westerberg I."/>
            <person name="Brannstrom I.O."/>
            <person name="Guillou S."/>
            <person name="Cros-Aarteil S."/>
            <person name="Calhoun S."/>
            <person name="Kuo A."/>
            <person name="Mondo S."/>
            <person name="Pangilinan J."/>
            <person name="Riley R."/>
            <person name="Labutti K."/>
            <person name="Andreopoulos B."/>
            <person name="Lipzen A."/>
            <person name="Chen C."/>
            <person name="Yanf M."/>
            <person name="Daum C."/>
            <person name="Ng V."/>
            <person name="Clum A."/>
            <person name="Steindorff A."/>
            <person name="Ohm R."/>
            <person name="Martin F."/>
            <person name="Silar P."/>
            <person name="Natvig D."/>
            <person name="Lalanne C."/>
            <person name="Gautier V."/>
            <person name="Ament-Velasquez S.L."/>
            <person name="Kruys A."/>
            <person name="Hutchinson M.I."/>
            <person name="Powell A.J."/>
            <person name="Barry K."/>
            <person name="Miller A.N."/>
            <person name="Grigoriev I.V."/>
            <person name="Debuchy R."/>
            <person name="Gladieux P."/>
            <person name="Thoren M.H."/>
            <person name="Johannesson H."/>
        </authorList>
    </citation>
    <scope>NUCLEOTIDE SEQUENCE</scope>
    <source>
        <strain evidence="3">CBS 958.72</strain>
    </source>
</reference>
<evidence type="ECO:0000313" key="3">
    <source>
        <dbReference type="EMBL" id="KAK3370826.1"/>
    </source>
</evidence>
<evidence type="ECO:0000256" key="2">
    <source>
        <dbReference type="SAM" id="MobiDB-lite"/>
    </source>
</evidence>
<feature type="compositionally biased region" description="Low complexity" evidence="2">
    <location>
        <begin position="310"/>
        <end position="321"/>
    </location>
</feature>
<dbReference type="Proteomes" id="UP001287356">
    <property type="component" value="Unassembled WGS sequence"/>
</dbReference>
<feature type="compositionally biased region" description="Basic and acidic residues" evidence="2">
    <location>
        <begin position="1"/>
        <end position="10"/>
    </location>
</feature>
<accession>A0AAE0N4V4</accession>
<feature type="compositionally biased region" description="Basic and acidic residues" evidence="2">
    <location>
        <begin position="322"/>
        <end position="333"/>
    </location>
</feature>
<reference evidence="3" key="1">
    <citation type="journal article" date="2023" name="Mol. Phylogenet. Evol.">
        <title>Genome-scale phylogeny and comparative genomics of the fungal order Sordariales.</title>
        <authorList>
            <person name="Hensen N."/>
            <person name="Bonometti L."/>
            <person name="Westerberg I."/>
            <person name="Brannstrom I.O."/>
            <person name="Guillou S."/>
            <person name="Cros-Aarteil S."/>
            <person name="Calhoun S."/>
            <person name="Haridas S."/>
            <person name="Kuo A."/>
            <person name="Mondo S."/>
            <person name="Pangilinan J."/>
            <person name="Riley R."/>
            <person name="LaButti K."/>
            <person name="Andreopoulos B."/>
            <person name="Lipzen A."/>
            <person name="Chen C."/>
            <person name="Yan M."/>
            <person name="Daum C."/>
            <person name="Ng V."/>
            <person name="Clum A."/>
            <person name="Steindorff A."/>
            <person name="Ohm R.A."/>
            <person name="Martin F."/>
            <person name="Silar P."/>
            <person name="Natvig D.O."/>
            <person name="Lalanne C."/>
            <person name="Gautier V."/>
            <person name="Ament-Velasquez S.L."/>
            <person name="Kruys A."/>
            <person name="Hutchinson M.I."/>
            <person name="Powell A.J."/>
            <person name="Barry K."/>
            <person name="Miller A.N."/>
            <person name="Grigoriev I.V."/>
            <person name="Debuchy R."/>
            <person name="Gladieux P."/>
            <person name="Hiltunen Thoren M."/>
            <person name="Johannesson H."/>
        </authorList>
    </citation>
    <scope>NUCLEOTIDE SEQUENCE</scope>
    <source>
        <strain evidence="3">CBS 958.72</strain>
    </source>
</reference>
<keyword evidence="1" id="KW-0175">Coiled coil</keyword>
<comment type="caution">
    <text evidence="3">The sequence shown here is derived from an EMBL/GenBank/DDBJ whole genome shotgun (WGS) entry which is preliminary data.</text>
</comment>
<sequence>MDPKLTDAPRKPPNGSSRPLDMSAELNMKLAGVIAELREVKDVPKHQGIRDYITRRLHTRGSDTHLAELTTILDECRRLNDQLADQLAQSTTQTSSAQLDEITAKLDDVMQTLRNRESNPTTLQNPEDALHAEEAPGTLKTLHWLSVQGLCILADEFNFDGLSELASNLRMWGLGILDGPLSLDHILAPMPDQGNDENADTALRAAGFSLLAASFLRILFSIKYLLVCTGSNANCVVCYLDQLVDALDATCLQNEIGGLDSFAAQLVEPRIGNTENSFELCSSELWSGVGALYDAVPAIRTMRHVCASTSTTAPAPATTPAKADDSAEKESEGKSLFETNLALARSLIYEMNRGALMKGLTSHQDRKLVNELEHENRILAGLGIETKWSPRSTDYMKMVLEERAGMLKSILNHIRIYEKSLKMQPEGEDHEELDAILKMIRYQQRSYQERRFDDVFKSSLFRKAQ</sequence>
<protein>
    <submittedName>
        <fullName evidence="3">Uncharacterized protein</fullName>
    </submittedName>
</protein>
<dbReference type="AlphaFoldDB" id="A0AAE0N4V4"/>
<evidence type="ECO:0000313" key="4">
    <source>
        <dbReference type="Proteomes" id="UP001287356"/>
    </source>
</evidence>
<feature type="region of interest" description="Disordered" evidence="2">
    <location>
        <begin position="310"/>
        <end position="333"/>
    </location>
</feature>
<gene>
    <name evidence="3" type="ORF">B0T24DRAFT_627152</name>
</gene>
<name>A0AAE0N4V4_9PEZI</name>
<keyword evidence="4" id="KW-1185">Reference proteome</keyword>
<dbReference type="EMBL" id="JAULSN010000005">
    <property type="protein sequence ID" value="KAK3370826.1"/>
    <property type="molecule type" value="Genomic_DNA"/>
</dbReference>
<feature type="region of interest" description="Disordered" evidence="2">
    <location>
        <begin position="1"/>
        <end position="22"/>
    </location>
</feature>
<feature type="coiled-coil region" evidence="1">
    <location>
        <begin position="66"/>
        <end position="119"/>
    </location>
</feature>
<proteinExistence type="predicted"/>
<organism evidence="3 4">
    <name type="scientific">Lasiosphaeria ovina</name>
    <dbReference type="NCBI Taxonomy" id="92902"/>
    <lineage>
        <taxon>Eukaryota</taxon>
        <taxon>Fungi</taxon>
        <taxon>Dikarya</taxon>
        <taxon>Ascomycota</taxon>
        <taxon>Pezizomycotina</taxon>
        <taxon>Sordariomycetes</taxon>
        <taxon>Sordariomycetidae</taxon>
        <taxon>Sordariales</taxon>
        <taxon>Lasiosphaeriaceae</taxon>
        <taxon>Lasiosphaeria</taxon>
    </lineage>
</organism>
<evidence type="ECO:0000256" key="1">
    <source>
        <dbReference type="SAM" id="Coils"/>
    </source>
</evidence>